<sequence>MMMMININIIIITVCVSHLASRIYVSRLASRIGYLASRIGCLVLGVGSGCLGVGACILQLREATRDTDTVRPARQASAIPIRCRVLQYCNIAISAGGDATTSGLTTGEVLAIGIAALMICRLKIGMQAKTHAQIEMADRVPTQKYYRRADAGCGNGMALQYPGPRASPSTESGDGDAFQAVSGFMLQALIKPAAVGVAVTTQDGKQYTLRSGSERDSLRFPPVTLQAAGVDDATTRDARYGHRCRDCPFAPPSRLRYSIYAYGHTHIANPTSQLHRITFHEFPCRKTAVPVTGSYEAIELPRHRARAPEDRAYDNKYKCKCKCKLYRYASPGLHTYVEAREMRGMTGRPTRTVDGKLSGAGLASARPARARTRTCARYAVRRDRERLLRLHDA</sequence>
<reference evidence="2 3" key="1">
    <citation type="submission" date="2019-02" db="EMBL/GenBank/DDBJ databases">
        <title>Genome sequencing of the rare red list fungi Dentipellis fragilis.</title>
        <authorList>
            <person name="Buettner E."/>
            <person name="Kellner H."/>
        </authorList>
    </citation>
    <scope>NUCLEOTIDE SEQUENCE [LARGE SCALE GENOMIC DNA]</scope>
    <source>
        <strain evidence="2 3">DSM 105465</strain>
    </source>
</reference>
<keyword evidence="1" id="KW-0812">Transmembrane</keyword>
<organism evidence="2 3">
    <name type="scientific">Dentipellis fragilis</name>
    <dbReference type="NCBI Taxonomy" id="205917"/>
    <lineage>
        <taxon>Eukaryota</taxon>
        <taxon>Fungi</taxon>
        <taxon>Dikarya</taxon>
        <taxon>Basidiomycota</taxon>
        <taxon>Agaricomycotina</taxon>
        <taxon>Agaricomycetes</taxon>
        <taxon>Russulales</taxon>
        <taxon>Hericiaceae</taxon>
        <taxon>Dentipellis</taxon>
    </lineage>
</organism>
<accession>A0A4Y9Z8D4</accession>
<dbReference type="AlphaFoldDB" id="A0A4Y9Z8D4"/>
<keyword evidence="1" id="KW-1133">Transmembrane helix</keyword>
<keyword evidence="1" id="KW-0472">Membrane</keyword>
<feature type="transmembrane region" description="Helical" evidence="1">
    <location>
        <begin position="32"/>
        <end position="58"/>
    </location>
</feature>
<evidence type="ECO:0000313" key="2">
    <source>
        <dbReference type="EMBL" id="TFY70297.1"/>
    </source>
</evidence>
<dbReference type="Proteomes" id="UP000298327">
    <property type="component" value="Unassembled WGS sequence"/>
</dbReference>
<keyword evidence="3" id="KW-1185">Reference proteome</keyword>
<proteinExistence type="predicted"/>
<dbReference type="EMBL" id="SEOQ01000110">
    <property type="protein sequence ID" value="TFY70297.1"/>
    <property type="molecule type" value="Genomic_DNA"/>
</dbReference>
<protein>
    <submittedName>
        <fullName evidence="2">Uncharacterized protein</fullName>
    </submittedName>
</protein>
<name>A0A4Y9Z8D4_9AGAM</name>
<evidence type="ECO:0000256" key="1">
    <source>
        <dbReference type="SAM" id="Phobius"/>
    </source>
</evidence>
<evidence type="ECO:0000313" key="3">
    <source>
        <dbReference type="Proteomes" id="UP000298327"/>
    </source>
</evidence>
<comment type="caution">
    <text evidence="2">The sequence shown here is derived from an EMBL/GenBank/DDBJ whole genome shotgun (WGS) entry which is preliminary data.</text>
</comment>
<gene>
    <name evidence="2" type="ORF">EVG20_g2699</name>
</gene>